<comment type="caution">
    <text evidence="1">The sequence shown here is derived from an EMBL/GenBank/DDBJ whole genome shotgun (WGS) entry which is preliminary data.</text>
</comment>
<organism evidence="1 2">
    <name type="scientific">Solanum tuberosum</name>
    <name type="common">Potato</name>
    <dbReference type="NCBI Taxonomy" id="4113"/>
    <lineage>
        <taxon>Eukaryota</taxon>
        <taxon>Viridiplantae</taxon>
        <taxon>Streptophyta</taxon>
        <taxon>Embryophyta</taxon>
        <taxon>Tracheophyta</taxon>
        <taxon>Spermatophyta</taxon>
        <taxon>Magnoliopsida</taxon>
        <taxon>eudicotyledons</taxon>
        <taxon>Gunneridae</taxon>
        <taxon>Pentapetalae</taxon>
        <taxon>asterids</taxon>
        <taxon>lamiids</taxon>
        <taxon>Solanales</taxon>
        <taxon>Solanaceae</taxon>
        <taxon>Solanoideae</taxon>
        <taxon>Solaneae</taxon>
        <taxon>Solanum</taxon>
    </lineage>
</organism>
<reference evidence="1 2" key="1">
    <citation type="journal article" date="2021" name="bioRxiv">
        <title>Chromosome-scale and haplotype-resolved genome assembly of a tetraploid potato cultivar.</title>
        <authorList>
            <person name="Sun H."/>
            <person name="Jiao W.-B."/>
            <person name="Krause K."/>
            <person name="Campoy J.A."/>
            <person name="Goel M."/>
            <person name="Folz-Donahue K."/>
            <person name="Kukat C."/>
            <person name="Huettel B."/>
            <person name="Schneeberger K."/>
        </authorList>
    </citation>
    <scope>NUCLEOTIDE SEQUENCE [LARGE SCALE GENOMIC DNA]</scope>
    <source>
        <strain evidence="1">SolTubOtavaFocal</strain>
        <tissue evidence="1">Leaves</tissue>
    </source>
</reference>
<accession>A0ABQ7UBK3</accession>
<dbReference type="Proteomes" id="UP000826656">
    <property type="component" value="Unassembled WGS sequence"/>
</dbReference>
<keyword evidence="2" id="KW-1185">Reference proteome</keyword>
<gene>
    <name evidence="1" type="ORF">KY290_031068</name>
</gene>
<evidence type="ECO:0000313" key="2">
    <source>
        <dbReference type="Proteomes" id="UP000826656"/>
    </source>
</evidence>
<name>A0ABQ7UBK3_SOLTU</name>
<dbReference type="EMBL" id="JAIVGD010000023">
    <property type="protein sequence ID" value="KAH0743075.1"/>
    <property type="molecule type" value="Genomic_DNA"/>
</dbReference>
<protein>
    <submittedName>
        <fullName evidence="1">Uncharacterized protein</fullName>
    </submittedName>
</protein>
<evidence type="ECO:0000313" key="1">
    <source>
        <dbReference type="EMBL" id="KAH0743075.1"/>
    </source>
</evidence>
<sequence length="143" mass="16187">MSYSIGFEYPCIDDVFIDFTSHLIRKVIFSANHHHPEHCAIYSGQHFLPIESAMVARAIAMDVTWNLNNTTDGLRLLEDSIVMGKEDTSRQNKKGKGKQYVQAGTLTSMAYKRVVSLRTKENVQPIVPRNFSTLVAQTLQEKV</sequence>
<proteinExistence type="predicted"/>